<keyword evidence="3" id="KW-0832">Ubl conjugation</keyword>
<dbReference type="Gramene" id="PHT74875">
    <property type="protein sequence ID" value="PHT74875"/>
    <property type="gene ID" value="T459_22152"/>
</dbReference>
<evidence type="ECO:0000256" key="3">
    <source>
        <dbReference type="ARBA" id="ARBA00022843"/>
    </source>
</evidence>
<dbReference type="AlphaFoldDB" id="A0A2G2YZ38"/>
<dbReference type="PANTHER" id="PTHR32086:SF0">
    <property type="entry name" value="FANCONI ANEMIA GROUP D2 PROTEIN"/>
    <property type="match status" value="1"/>
</dbReference>
<feature type="region of interest" description="Disordered" evidence="6">
    <location>
        <begin position="159"/>
        <end position="189"/>
    </location>
</feature>
<evidence type="ECO:0000313" key="7">
    <source>
        <dbReference type="EMBL" id="PHT74875.1"/>
    </source>
</evidence>
<evidence type="ECO:0000313" key="8">
    <source>
        <dbReference type="Proteomes" id="UP000222542"/>
    </source>
</evidence>
<keyword evidence="4" id="KW-0539">Nucleus</keyword>
<comment type="caution">
    <text evidence="7">The sequence shown here is derived from an EMBL/GenBank/DDBJ whole genome shotgun (WGS) entry which is preliminary data.</text>
</comment>
<dbReference type="PANTHER" id="PTHR32086">
    <property type="entry name" value="FANCONI ANEMIA GROUP D2 PROTEIN"/>
    <property type="match status" value="1"/>
</dbReference>
<gene>
    <name evidence="7" type="ORF">T459_22152</name>
</gene>
<evidence type="ECO:0000256" key="6">
    <source>
        <dbReference type="SAM" id="MobiDB-lite"/>
    </source>
</evidence>
<protein>
    <submittedName>
        <fullName evidence="7">Uncharacterized protein</fullName>
    </submittedName>
</protein>
<organism evidence="7 8">
    <name type="scientific">Capsicum annuum</name>
    <name type="common">Capsicum pepper</name>
    <dbReference type="NCBI Taxonomy" id="4072"/>
    <lineage>
        <taxon>Eukaryota</taxon>
        <taxon>Viridiplantae</taxon>
        <taxon>Streptophyta</taxon>
        <taxon>Embryophyta</taxon>
        <taxon>Tracheophyta</taxon>
        <taxon>Spermatophyta</taxon>
        <taxon>Magnoliopsida</taxon>
        <taxon>eudicotyledons</taxon>
        <taxon>Gunneridae</taxon>
        <taxon>Pentapetalae</taxon>
        <taxon>asterids</taxon>
        <taxon>lamiids</taxon>
        <taxon>Solanales</taxon>
        <taxon>Solanaceae</taxon>
        <taxon>Solanoideae</taxon>
        <taxon>Capsiceae</taxon>
        <taxon>Capsicum</taxon>
    </lineage>
</organism>
<comment type="similarity">
    <text evidence="5">Belongs to the Fanconi anemia protein FANCD2 family.</text>
</comment>
<reference evidence="7 8" key="1">
    <citation type="journal article" date="2014" name="Nat. Genet.">
        <title>Genome sequence of the hot pepper provides insights into the evolution of pungency in Capsicum species.</title>
        <authorList>
            <person name="Kim S."/>
            <person name="Park M."/>
            <person name="Yeom S.I."/>
            <person name="Kim Y.M."/>
            <person name="Lee J.M."/>
            <person name="Lee H.A."/>
            <person name="Seo E."/>
            <person name="Choi J."/>
            <person name="Cheong K."/>
            <person name="Kim K.T."/>
            <person name="Jung K."/>
            <person name="Lee G.W."/>
            <person name="Oh S.K."/>
            <person name="Bae C."/>
            <person name="Kim S.B."/>
            <person name="Lee H.Y."/>
            <person name="Kim S.Y."/>
            <person name="Kim M.S."/>
            <person name="Kang B.C."/>
            <person name="Jo Y.D."/>
            <person name="Yang H.B."/>
            <person name="Jeong H.J."/>
            <person name="Kang W.H."/>
            <person name="Kwon J.K."/>
            <person name="Shin C."/>
            <person name="Lim J.Y."/>
            <person name="Park J.H."/>
            <person name="Huh J.H."/>
            <person name="Kim J.S."/>
            <person name="Kim B.D."/>
            <person name="Cohen O."/>
            <person name="Paran I."/>
            <person name="Suh M.C."/>
            <person name="Lee S.B."/>
            <person name="Kim Y.K."/>
            <person name="Shin Y."/>
            <person name="Noh S.J."/>
            <person name="Park J."/>
            <person name="Seo Y.S."/>
            <person name="Kwon S.Y."/>
            <person name="Kim H.A."/>
            <person name="Park J.M."/>
            <person name="Kim H.J."/>
            <person name="Choi S.B."/>
            <person name="Bosland P.W."/>
            <person name="Reeves G."/>
            <person name="Jo S.H."/>
            <person name="Lee B.W."/>
            <person name="Cho H.T."/>
            <person name="Choi H.S."/>
            <person name="Lee M.S."/>
            <person name="Yu Y."/>
            <person name="Do Choi Y."/>
            <person name="Park B.S."/>
            <person name="van Deynze A."/>
            <person name="Ashrafi H."/>
            <person name="Hill T."/>
            <person name="Kim W.T."/>
            <person name="Pai H.S."/>
            <person name="Ahn H.K."/>
            <person name="Yeam I."/>
            <person name="Giovannoni J.J."/>
            <person name="Rose J.K."/>
            <person name="Sorensen I."/>
            <person name="Lee S.J."/>
            <person name="Kim R.W."/>
            <person name="Choi I.Y."/>
            <person name="Choi B.S."/>
            <person name="Lim J.S."/>
            <person name="Lee Y.H."/>
            <person name="Choi D."/>
        </authorList>
    </citation>
    <scope>NUCLEOTIDE SEQUENCE [LARGE SCALE GENOMIC DNA]</scope>
    <source>
        <strain evidence="8">cv. CM334</strain>
    </source>
</reference>
<keyword evidence="8" id="KW-1185">Reference proteome</keyword>
<reference evidence="7 8" key="2">
    <citation type="journal article" date="2017" name="Genome Biol.">
        <title>New reference genome sequences of hot pepper reveal the massive evolution of plant disease-resistance genes by retroduplication.</title>
        <authorList>
            <person name="Kim S."/>
            <person name="Park J."/>
            <person name="Yeom S.I."/>
            <person name="Kim Y.M."/>
            <person name="Seo E."/>
            <person name="Kim K.T."/>
            <person name="Kim M.S."/>
            <person name="Lee J.M."/>
            <person name="Cheong K."/>
            <person name="Shin H.S."/>
            <person name="Kim S.B."/>
            <person name="Han K."/>
            <person name="Lee J."/>
            <person name="Park M."/>
            <person name="Lee H.A."/>
            <person name="Lee H.Y."/>
            <person name="Lee Y."/>
            <person name="Oh S."/>
            <person name="Lee J.H."/>
            <person name="Choi E."/>
            <person name="Choi E."/>
            <person name="Lee S.E."/>
            <person name="Jeon J."/>
            <person name="Kim H."/>
            <person name="Choi G."/>
            <person name="Song H."/>
            <person name="Lee J."/>
            <person name="Lee S.C."/>
            <person name="Kwon J.K."/>
            <person name="Lee H.Y."/>
            <person name="Koo N."/>
            <person name="Hong Y."/>
            <person name="Kim R.W."/>
            <person name="Kang W.H."/>
            <person name="Huh J.H."/>
            <person name="Kang B.C."/>
            <person name="Yang T.J."/>
            <person name="Lee Y.H."/>
            <person name="Bennetzen J.L."/>
            <person name="Choi D."/>
        </authorList>
    </citation>
    <scope>NUCLEOTIDE SEQUENCE [LARGE SCALE GENOMIC DNA]</scope>
    <source>
        <strain evidence="8">cv. CM334</strain>
    </source>
</reference>
<accession>A0A2G2YZ38</accession>
<dbReference type="STRING" id="4072.A0A2G2YZ38"/>
<feature type="region of interest" description="Disordered" evidence="6">
    <location>
        <begin position="207"/>
        <end position="230"/>
    </location>
</feature>
<dbReference type="GO" id="GO:0005634">
    <property type="term" value="C:nucleus"/>
    <property type="evidence" value="ECO:0007669"/>
    <property type="project" value="UniProtKB-SubCell"/>
</dbReference>
<dbReference type="Proteomes" id="UP000222542">
    <property type="component" value="Unassembled WGS sequence"/>
</dbReference>
<evidence type="ECO:0000256" key="4">
    <source>
        <dbReference type="ARBA" id="ARBA00023242"/>
    </source>
</evidence>
<comment type="subcellular location">
    <subcellularLocation>
        <location evidence="1">Nucleus</location>
    </subcellularLocation>
</comment>
<keyword evidence="2" id="KW-1017">Isopeptide bond</keyword>
<dbReference type="InterPro" id="IPR029448">
    <property type="entry name" value="FANCD2"/>
</dbReference>
<evidence type="ECO:0000256" key="5">
    <source>
        <dbReference type="ARBA" id="ARBA00093456"/>
    </source>
</evidence>
<proteinExistence type="inferred from homology"/>
<dbReference type="GO" id="GO:0006281">
    <property type="term" value="P:DNA repair"/>
    <property type="evidence" value="ECO:0007669"/>
    <property type="project" value="InterPro"/>
</dbReference>
<name>A0A2G2YZ38_CAPAN</name>
<evidence type="ECO:0000256" key="2">
    <source>
        <dbReference type="ARBA" id="ARBA00022499"/>
    </source>
</evidence>
<sequence length="954" mass="107022">MQLGDVSLHFEAVVWGLRKNVAFAPHCNLAVSMLKVSPCSRLAASSLQILPANFVLLSSIEGLANQGSLAGIDALLGCPIHLPSSKLNAYCTQAVDEFNAASQATREEITLKLFKRLRNLVFLESLLNSSLKQCSLSLPALQPLLESLSLNQLDHNRNQEMKNENGNGNIGPSQKKKKEKKSSQISLTDGKFRQPTIMDALRKAGAIPSQEPSMGPSGMCSKGSASEPSRNQQCNINMSANVDVSTAVDHVEAQRHKFRPLLLDCFTILTFQKTQHSCCADPAAELPLCLYIPRDLNRKLDYFNPRRHILVRHMSVPLAFGEMKVIEFISKIQPLFPSLRRHLDSAVSGLREDTDTCPDHWRTHSAFAGNPDIPNITSFRPSASRSIIKEILQCFGKASNIPDVQRDRSVLSDLLEAFQPISISDCFFKGMQLIPSPGDMAYLYAGAYSFVGNIFDAACAVSFALASKLGTFAYKLLMQKSYGVKDIEDGQKVKAEFIQKLLRIYLENSQSTSDSLSELACSVLPQHEENLAMINRLVKEILLLEKARGGGEVEEVKCLLKKLQQSVNVAVSLVNLCKTHDKVNVRAIAVKFGGKFVDSFLKAFGFLQGQFELHHEQIIKMDFSSKEICQKSSNTLYTEPNKLFESKRPTTKCLEFGKDLGDIAQKFAYNNEVYGLMKSSGSNYNAVRKGKEVYEENNNTMSFADIYAQRGNKGITICERSVNPRNDHSSGRKLQFQESPNYFLSNKIREMRSWPRHHKPRITVHPTKIIGPSRFSQNYGQNMQRTSVRVPFNFSVLKLIMGDDTLTDEELLYAQELLSTQELPSEGQRVQQRPCNQVANHQGVQTLNSSYMKLLMEDEDSSILTQELYEKQLLSTQCSFASEGHRVQVQQINLPSNQYQPQETSYMDLLRRDDMSYMDLLTRDDISGVDLLTREDISYTDLLTSKDISWTLDA</sequence>
<evidence type="ECO:0000256" key="1">
    <source>
        <dbReference type="ARBA" id="ARBA00004123"/>
    </source>
</evidence>
<dbReference type="EMBL" id="AYRZ02000008">
    <property type="protein sequence ID" value="PHT74875.1"/>
    <property type="molecule type" value="Genomic_DNA"/>
</dbReference>